<evidence type="ECO:0000313" key="1">
    <source>
        <dbReference type="EMBL" id="KZS91786.1"/>
    </source>
</evidence>
<organism evidence="1 2">
    <name type="scientific">Sistotremastrum niveocremeum HHB9708</name>
    <dbReference type="NCBI Taxonomy" id="1314777"/>
    <lineage>
        <taxon>Eukaryota</taxon>
        <taxon>Fungi</taxon>
        <taxon>Dikarya</taxon>
        <taxon>Basidiomycota</taxon>
        <taxon>Agaricomycotina</taxon>
        <taxon>Agaricomycetes</taxon>
        <taxon>Sistotremastrales</taxon>
        <taxon>Sistotremastraceae</taxon>
        <taxon>Sertulicium</taxon>
        <taxon>Sertulicium niveocremeum</taxon>
    </lineage>
</organism>
<dbReference type="EMBL" id="KV419413">
    <property type="protein sequence ID" value="KZS91786.1"/>
    <property type="molecule type" value="Genomic_DNA"/>
</dbReference>
<evidence type="ECO:0000313" key="2">
    <source>
        <dbReference type="Proteomes" id="UP000076722"/>
    </source>
</evidence>
<evidence type="ECO:0008006" key="3">
    <source>
        <dbReference type="Google" id="ProtNLM"/>
    </source>
</evidence>
<protein>
    <recommendedName>
        <fullName evidence="3">F-box domain-containing protein</fullName>
    </recommendedName>
</protein>
<dbReference type="OrthoDB" id="3063971at2759"/>
<dbReference type="AlphaFoldDB" id="A0A164STA4"/>
<reference evidence="1 2" key="1">
    <citation type="journal article" date="2016" name="Mol. Biol. Evol.">
        <title>Comparative Genomics of Early-Diverging Mushroom-Forming Fungi Provides Insights into the Origins of Lignocellulose Decay Capabilities.</title>
        <authorList>
            <person name="Nagy L.G."/>
            <person name="Riley R."/>
            <person name="Tritt A."/>
            <person name="Adam C."/>
            <person name="Daum C."/>
            <person name="Floudas D."/>
            <person name="Sun H."/>
            <person name="Yadav J.S."/>
            <person name="Pangilinan J."/>
            <person name="Larsson K.H."/>
            <person name="Matsuura K."/>
            <person name="Barry K."/>
            <person name="Labutti K."/>
            <person name="Kuo R."/>
            <person name="Ohm R.A."/>
            <person name="Bhattacharya S.S."/>
            <person name="Shirouzu T."/>
            <person name="Yoshinaga Y."/>
            <person name="Martin F.M."/>
            <person name="Grigoriev I.V."/>
            <person name="Hibbett D.S."/>
        </authorList>
    </citation>
    <scope>NUCLEOTIDE SEQUENCE [LARGE SCALE GENOMIC DNA]</scope>
    <source>
        <strain evidence="1 2">HHB9708</strain>
    </source>
</reference>
<dbReference type="Proteomes" id="UP000076722">
    <property type="component" value="Unassembled WGS sequence"/>
</dbReference>
<sequence>MPLGFKASASSLVFFFKSESELGSLKLPGSAVLSPSVDLSASLLYYDFQEYHFWETASSHNGGYPKCVRAVGSMCGIRDKGDGWNTSFLGHSLARKEGTTLDKVAIGFRFREYVLTSSYARNVPALEEMQARLRNSIYFLKQRHNLCTPVGRLTDELISRTLQYCLWEDNQPWETSGRFKSPSTFSLCARWRNIAVTSPELWSTIYLPCAPKLFKLLRDRNGSFPLSVIISNEMFGLKKLPTSRIGSRVMEPLREIVPRISNLTVKWDERKYKTQSFNSLINQHIGLKEFTILQSFDLCGTSTSSPDNTPCTLNTPSLRSLKVNADVSIIPRISLQNLVCLDYEYRSMKPTQILDLLLLFPALEPDRMDHSIVVMERLQFLSIKYRWLDDADYLLDHIEAPTTATKIISVWGPSDGFDDSTFESLIGTRMSSCDRLQIIQRSQSYVATLTPSSGGLIKFPYETRDSSHTVEIISFLTLAIDPSTLSWIDLEIPHLPSVTKLIAFLLPSPLTHISIHTQETSFVRLLTALEDTPDVVCPRLESMDCTGTPLSASRMRNFLYFREAKAIALRELKITKGLCDPDVNSLVSIIENLIEVNAES</sequence>
<name>A0A164STA4_9AGAM</name>
<keyword evidence="2" id="KW-1185">Reference proteome</keyword>
<accession>A0A164STA4</accession>
<proteinExistence type="predicted"/>
<gene>
    <name evidence="1" type="ORF">SISNIDRAFT_487105</name>
</gene>